<evidence type="ECO:0000256" key="1">
    <source>
        <dbReference type="ARBA" id="ARBA00004141"/>
    </source>
</evidence>
<dbReference type="InterPro" id="IPR036259">
    <property type="entry name" value="MFS_trans_sf"/>
</dbReference>
<feature type="transmembrane region" description="Helical" evidence="5">
    <location>
        <begin position="244"/>
        <end position="264"/>
    </location>
</feature>
<dbReference type="OrthoDB" id="370281at2759"/>
<dbReference type="GO" id="GO:0022857">
    <property type="term" value="F:transmembrane transporter activity"/>
    <property type="evidence" value="ECO:0007669"/>
    <property type="project" value="InterPro"/>
</dbReference>
<proteinExistence type="predicted"/>
<evidence type="ECO:0000256" key="2">
    <source>
        <dbReference type="ARBA" id="ARBA00022692"/>
    </source>
</evidence>
<organism evidence="7 8">
    <name type="scientific">Heligmosomoides polygyrus</name>
    <name type="common">Parasitic roundworm</name>
    <dbReference type="NCBI Taxonomy" id="6339"/>
    <lineage>
        <taxon>Eukaryota</taxon>
        <taxon>Metazoa</taxon>
        <taxon>Ecdysozoa</taxon>
        <taxon>Nematoda</taxon>
        <taxon>Chromadorea</taxon>
        <taxon>Rhabditida</taxon>
        <taxon>Rhabditina</taxon>
        <taxon>Rhabditomorpha</taxon>
        <taxon>Strongyloidea</taxon>
        <taxon>Heligmosomidae</taxon>
        <taxon>Heligmosomoides</taxon>
    </lineage>
</organism>
<comment type="subcellular location">
    <subcellularLocation>
        <location evidence="1">Membrane</location>
        <topology evidence="1">Multi-pass membrane protein</topology>
    </subcellularLocation>
</comment>
<evidence type="ECO:0000313" key="6">
    <source>
        <dbReference type="EMBL" id="VDP46898.1"/>
    </source>
</evidence>
<protein>
    <submittedName>
        <fullName evidence="8">MFS domain-containing protein</fullName>
    </submittedName>
</protein>
<evidence type="ECO:0000256" key="3">
    <source>
        <dbReference type="ARBA" id="ARBA00022989"/>
    </source>
</evidence>
<keyword evidence="3 5" id="KW-1133">Transmembrane helix</keyword>
<feature type="transmembrane region" description="Helical" evidence="5">
    <location>
        <begin position="216"/>
        <end position="232"/>
    </location>
</feature>
<reference evidence="8" key="2">
    <citation type="submission" date="2019-09" db="UniProtKB">
        <authorList>
            <consortium name="WormBaseParasite"/>
        </authorList>
    </citation>
    <scope>IDENTIFICATION</scope>
</reference>
<feature type="transmembrane region" description="Helical" evidence="5">
    <location>
        <begin position="6"/>
        <end position="26"/>
    </location>
</feature>
<accession>A0A183GPU9</accession>
<sequence>MPAFFMVLLSIISCIIVIEFFEEEYAGILKKSDEKGESFFVIPKYDLLPALVCVYFWIVSCTVAINIEVISTPWSIAMYSWNDADAVLYNGLFQTASCLVSCSISFSIGYTRIGRIEKRKQIIFGLLVFLLFPVLNYPWSFYPGPLDFIPSGSNSSVIGGCLEEYVWCASTVRVPFPIYFICFVFLFGTAFPFVGSPSGTLFSEILGPRKQGMMQGLHSFGGTISQFAAPILTTKLFQHSGYKYIMVTQMVTILFGLLLMAIFYRRLIPLKMRPKRGKSAKYKNGVFYTM</sequence>
<dbReference type="PANTHER" id="PTHR23510">
    <property type="entry name" value="INNER MEMBRANE TRANSPORT PROTEIN YAJR"/>
    <property type="match status" value="1"/>
</dbReference>
<dbReference type="Proteomes" id="UP000050761">
    <property type="component" value="Unassembled WGS sequence"/>
</dbReference>
<name>A0A183GPU9_HELPZ</name>
<keyword evidence="7" id="KW-1185">Reference proteome</keyword>
<dbReference type="InterPro" id="IPR011701">
    <property type="entry name" value="MFS"/>
</dbReference>
<dbReference type="Pfam" id="PF07690">
    <property type="entry name" value="MFS_1"/>
    <property type="match status" value="1"/>
</dbReference>
<dbReference type="Gene3D" id="1.20.1250.20">
    <property type="entry name" value="MFS general substrate transporter like domains"/>
    <property type="match status" value="1"/>
</dbReference>
<dbReference type="EMBL" id="UZAH01036739">
    <property type="protein sequence ID" value="VDP46898.1"/>
    <property type="molecule type" value="Genomic_DNA"/>
</dbReference>
<dbReference type="InterPro" id="IPR051068">
    <property type="entry name" value="MFS_Domain-Containing_Protein"/>
</dbReference>
<keyword evidence="2 5" id="KW-0812">Transmembrane</keyword>
<dbReference type="GO" id="GO:0005765">
    <property type="term" value="C:lysosomal membrane"/>
    <property type="evidence" value="ECO:0007669"/>
    <property type="project" value="TreeGrafter"/>
</dbReference>
<keyword evidence="4 5" id="KW-0472">Membrane</keyword>
<evidence type="ECO:0000256" key="5">
    <source>
        <dbReference type="SAM" id="Phobius"/>
    </source>
</evidence>
<evidence type="ECO:0000313" key="8">
    <source>
        <dbReference type="WBParaSite" id="HPBE_0002471901-mRNA-1"/>
    </source>
</evidence>
<feature type="transmembrane region" description="Helical" evidence="5">
    <location>
        <begin position="47"/>
        <end position="67"/>
    </location>
</feature>
<evidence type="ECO:0000313" key="7">
    <source>
        <dbReference type="Proteomes" id="UP000050761"/>
    </source>
</evidence>
<feature type="transmembrane region" description="Helical" evidence="5">
    <location>
        <begin position="87"/>
        <end position="110"/>
    </location>
</feature>
<dbReference type="AlphaFoldDB" id="A0A183GPU9"/>
<dbReference type="WBParaSite" id="HPBE_0002471901-mRNA-1">
    <property type="protein sequence ID" value="HPBE_0002471901-mRNA-1"/>
    <property type="gene ID" value="HPBE_0002471901"/>
</dbReference>
<gene>
    <name evidence="6" type="ORF">HPBE_LOCUS24718</name>
</gene>
<feature type="transmembrane region" description="Helical" evidence="5">
    <location>
        <begin position="122"/>
        <end position="139"/>
    </location>
</feature>
<accession>A0A3P8EJL2</accession>
<feature type="transmembrane region" description="Helical" evidence="5">
    <location>
        <begin position="176"/>
        <end position="195"/>
    </location>
</feature>
<dbReference type="PANTHER" id="PTHR23510:SF28">
    <property type="entry name" value="MAJOR FACILITATOR SUPERFAMILY (MFS) PROFILE DOMAIN-CONTAINING PROTEIN"/>
    <property type="match status" value="1"/>
</dbReference>
<evidence type="ECO:0000256" key="4">
    <source>
        <dbReference type="ARBA" id="ARBA00023136"/>
    </source>
</evidence>
<dbReference type="SUPFAM" id="SSF103473">
    <property type="entry name" value="MFS general substrate transporter"/>
    <property type="match status" value="1"/>
</dbReference>
<reference evidence="6 7" key="1">
    <citation type="submission" date="2018-11" db="EMBL/GenBank/DDBJ databases">
        <authorList>
            <consortium name="Pathogen Informatics"/>
        </authorList>
    </citation>
    <scope>NUCLEOTIDE SEQUENCE [LARGE SCALE GENOMIC DNA]</scope>
</reference>